<comment type="similarity">
    <text evidence="1">Belongs to the PPR family. P subfamily.</text>
</comment>
<dbReference type="AlphaFoldDB" id="A0A392V950"/>
<feature type="repeat" description="PPR" evidence="3">
    <location>
        <begin position="29"/>
        <end position="56"/>
    </location>
</feature>
<dbReference type="EMBL" id="LXQA011098195">
    <property type="protein sequence ID" value="MCI84737.1"/>
    <property type="molecule type" value="Genomic_DNA"/>
</dbReference>
<dbReference type="InterPro" id="IPR002885">
    <property type="entry name" value="PPR_rpt"/>
</dbReference>
<reference evidence="4 5" key="1">
    <citation type="journal article" date="2018" name="Front. Plant Sci.">
        <title>Red Clover (Trifolium pratense) and Zigzag Clover (T. medium) - A Picture of Genomic Similarities and Differences.</title>
        <authorList>
            <person name="Dluhosova J."/>
            <person name="Istvanek J."/>
            <person name="Nedelnik J."/>
            <person name="Repkova J."/>
        </authorList>
    </citation>
    <scope>NUCLEOTIDE SEQUENCE [LARGE SCALE GENOMIC DNA]</scope>
    <source>
        <strain evidence="5">cv. 10/8</strain>
        <tissue evidence="4">Leaf</tissue>
    </source>
</reference>
<keyword evidence="2" id="KW-0677">Repeat</keyword>
<dbReference type="PANTHER" id="PTHR47936:SF1">
    <property type="entry name" value="PENTATRICOPEPTIDE REPEAT-CONTAINING PROTEIN GUN1, CHLOROPLASTIC"/>
    <property type="match status" value="1"/>
</dbReference>
<dbReference type="InterPro" id="IPR011990">
    <property type="entry name" value="TPR-like_helical_dom_sf"/>
</dbReference>
<dbReference type="PANTHER" id="PTHR47936">
    <property type="entry name" value="PPR_LONG DOMAIN-CONTAINING PROTEIN"/>
    <property type="match status" value="1"/>
</dbReference>
<proteinExistence type="inferred from homology"/>
<dbReference type="Pfam" id="PF13041">
    <property type="entry name" value="PPR_2"/>
    <property type="match status" value="1"/>
</dbReference>
<protein>
    <submittedName>
        <fullName evidence="4">Pentatricopeptide repeat-containing protein chloroplastic-like</fullName>
    </submittedName>
</protein>
<evidence type="ECO:0000313" key="4">
    <source>
        <dbReference type="EMBL" id="MCI84737.1"/>
    </source>
</evidence>
<name>A0A392V950_9FABA</name>
<dbReference type="Gene3D" id="1.25.40.10">
    <property type="entry name" value="Tetratricopeptide repeat domain"/>
    <property type="match status" value="1"/>
</dbReference>
<dbReference type="PROSITE" id="PS51375">
    <property type="entry name" value="PPR"/>
    <property type="match status" value="1"/>
</dbReference>
<comment type="caution">
    <text evidence="4">The sequence shown here is derived from an EMBL/GenBank/DDBJ whole genome shotgun (WGS) entry which is preliminary data.</text>
</comment>
<dbReference type="NCBIfam" id="TIGR00756">
    <property type="entry name" value="PPR"/>
    <property type="match status" value="2"/>
</dbReference>
<evidence type="ECO:0000256" key="3">
    <source>
        <dbReference type="PROSITE-ProRule" id="PRU00708"/>
    </source>
</evidence>
<keyword evidence="5" id="KW-1185">Reference proteome</keyword>
<sequence>MLDAYGKDGQMAAFRSILQMMKESNCASDLYTYNTIINIYGEQGWIEEVADVLAEL</sequence>
<organism evidence="4 5">
    <name type="scientific">Trifolium medium</name>
    <dbReference type="NCBI Taxonomy" id="97028"/>
    <lineage>
        <taxon>Eukaryota</taxon>
        <taxon>Viridiplantae</taxon>
        <taxon>Streptophyta</taxon>
        <taxon>Embryophyta</taxon>
        <taxon>Tracheophyta</taxon>
        <taxon>Spermatophyta</taxon>
        <taxon>Magnoliopsida</taxon>
        <taxon>eudicotyledons</taxon>
        <taxon>Gunneridae</taxon>
        <taxon>Pentapetalae</taxon>
        <taxon>rosids</taxon>
        <taxon>fabids</taxon>
        <taxon>Fabales</taxon>
        <taxon>Fabaceae</taxon>
        <taxon>Papilionoideae</taxon>
        <taxon>50 kb inversion clade</taxon>
        <taxon>NPAAA clade</taxon>
        <taxon>Hologalegina</taxon>
        <taxon>IRL clade</taxon>
        <taxon>Trifolieae</taxon>
        <taxon>Trifolium</taxon>
    </lineage>
</organism>
<feature type="non-terminal residue" evidence="4">
    <location>
        <position position="56"/>
    </location>
</feature>
<evidence type="ECO:0000256" key="2">
    <source>
        <dbReference type="ARBA" id="ARBA00022737"/>
    </source>
</evidence>
<evidence type="ECO:0000256" key="1">
    <source>
        <dbReference type="ARBA" id="ARBA00007626"/>
    </source>
</evidence>
<evidence type="ECO:0000313" key="5">
    <source>
        <dbReference type="Proteomes" id="UP000265520"/>
    </source>
</evidence>
<accession>A0A392V950</accession>
<dbReference type="Proteomes" id="UP000265520">
    <property type="component" value="Unassembled WGS sequence"/>
</dbReference>